<keyword evidence="3" id="KW-1185">Reference proteome</keyword>
<accession>A0A9N7VHA8</accession>
<protein>
    <submittedName>
        <fullName evidence="2">Uncharacterized protein</fullName>
    </submittedName>
</protein>
<proteinExistence type="predicted"/>
<dbReference type="EMBL" id="CADEAL010004123">
    <property type="protein sequence ID" value="CAB1452316.1"/>
    <property type="molecule type" value="Genomic_DNA"/>
</dbReference>
<sequence length="123" mass="13944">MDGEDRDSDGAEEADSAAATTMHKGECTDNVDPMPFMVPVEKERLEAMNTPHDIKRSCWIKDEKEASLLGRFSQKMGTRSQSRRAKTLNDILRALSAIGKIAHMVQHNYIDHLQKVISHYIKF</sequence>
<feature type="compositionally biased region" description="Acidic residues" evidence="1">
    <location>
        <begin position="1"/>
        <end position="15"/>
    </location>
</feature>
<gene>
    <name evidence="2" type="ORF">PLEPLA_LOCUS40056</name>
</gene>
<name>A0A9N7VHA8_PLEPL</name>
<dbReference type="Proteomes" id="UP001153269">
    <property type="component" value="Unassembled WGS sequence"/>
</dbReference>
<comment type="caution">
    <text evidence="2">The sequence shown here is derived from an EMBL/GenBank/DDBJ whole genome shotgun (WGS) entry which is preliminary data.</text>
</comment>
<evidence type="ECO:0000313" key="3">
    <source>
        <dbReference type="Proteomes" id="UP001153269"/>
    </source>
</evidence>
<feature type="region of interest" description="Disordered" evidence="1">
    <location>
        <begin position="1"/>
        <end position="33"/>
    </location>
</feature>
<evidence type="ECO:0000256" key="1">
    <source>
        <dbReference type="SAM" id="MobiDB-lite"/>
    </source>
</evidence>
<dbReference type="AlphaFoldDB" id="A0A9N7VHA8"/>
<organism evidence="2 3">
    <name type="scientific">Pleuronectes platessa</name>
    <name type="common">European plaice</name>
    <dbReference type="NCBI Taxonomy" id="8262"/>
    <lineage>
        <taxon>Eukaryota</taxon>
        <taxon>Metazoa</taxon>
        <taxon>Chordata</taxon>
        <taxon>Craniata</taxon>
        <taxon>Vertebrata</taxon>
        <taxon>Euteleostomi</taxon>
        <taxon>Actinopterygii</taxon>
        <taxon>Neopterygii</taxon>
        <taxon>Teleostei</taxon>
        <taxon>Neoteleostei</taxon>
        <taxon>Acanthomorphata</taxon>
        <taxon>Carangaria</taxon>
        <taxon>Pleuronectiformes</taxon>
        <taxon>Pleuronectoidei</taxon>
        <taxon>Pleuronectidae</taxon>
        <taxon>Pleuronectes</taxon>
    </lineage>
</organism>
<evidence type="ECO:0000313" key="2">
    <source>
        <dbReference type="EMBL" id="CAB1452316.1"/>
    </source>
</evidence>
<reference evidence="2" key="1">
    <citation type="submission" date="2020-03" db="EMBL/GenBank/DDBJ databases">
        <authorList>
            <person name="Weist P."/>
        </authorList>
    </citation>
    <scope>NUCLEOTIDE SEQUENCE</scope>
</reference>